<feature type="compositionally biased region" description="Low complexity" evidence="1">
    <location>
        <begin position="99"/>
        <end position="108"/>
    </location>
</feature>
<sequence>MSRLHTHGLASKPRAQFHLASATPYMLHAPLSGDESQVTRRCDYVRRREGGVRDSRAGRFYPSTCCRFSQFSTKMSAWCRRPPPKPPPHTHPPSPLPPFSSSASSQPG</sequence>
<feature type="region of interest" description="Disordered" evidence="1">
    <location>
        <begin position="78"/>
        <end position="108"/>
    </location>
</feature>
<evidence type="ECO:0000256" key="1">
    <source>
        <dbReference type="SAM" id="MobiDB-lite"/>
    </source>
</evidence>
<accession>A0A8C5AD93</accession>
<dbReference type="Proteomes" id="UP000694546">
    <property type="component" value="Chromosome 5"/>
</dbReference>
<reference evidence="2" key="1">
    <citation type="submission" date="2025-08" db="UniProtKB">
        <authorList>
            <consortium name="Ensembl"/>
        </authorList>
    </citation>
    <scope>IDENTIFICATION</scope>
</reference>
<dbReference type="AlphaFoldDB" id="A0A8C5AD93"/>
<protein>
    <submittedName>
        <fullName evidence="2">Uncharacterized protein</fullName>
    </submittedName>
</protein>
<evidence type="ECO:0000313" key="3">
    <source>
        <dbReference type="Proteomes" id="UP000694546"/>
    </source>
</evidence>
<feature type="compositionally biased region" description="Pro residues" evidence="1">
    <location>
        <begin position="84"/>
        <end position="98"/>
    </location>
</feature>
<name>A0A8C5AD93_GADMO</name>
<reference evidence="2" key="2">
    <citation type="submission" date="2025-09" db="UniProtKB">
        <authorList>
            <consortium name="Ensembl"/>
        </authorList>
    </citation>
    <scope>IDENTIFICATION</scope>
</reference>
<proteinExistence type="predicted"/>
<organism evidence="2 3">
    <name type="scientific">Gadus morhua</name>
    <name type="common">Atlantic cod</name>
    <dbReference type="NCBI Taxonomy" id="8049"/>
    <lineage>
        <taxon>Eukaryota</taxon>
        <taxon>Metazoa</taxon>
        <taxon>Chordata</taxon>
        <taxon>Craniata</taxon>
        <taxon>Vertebrata</taxon>
        <taxon>Euteleostomi</taxon>
        <taxon>Actinopterygii</taxon>
        <taxon>Neopterygii</taxon>
        <taxon>Teleostei</taxon>
        <taxon>Neoteleostei</taxon>
        <taxon>Acanthomorphata</taxon>
        <taxon>Zeiogadaria</taxon>
        <taxon>Gadariae</taxon>
        <taxon>Gadiformes</taxon>
        <taxon>Gadoidei</taxon>
        <taxon>Gadidae</taxon>
        <taxon>Gadus</taxon>
    </lineage>
</organism>
<keyword evidence="3" id="KW-1185">Reference proteome</keyword>
<dbReference type="Ensembl" id="ENSGMOT00000040520.1">
    <property type="protein sequence ID" value="ENSGMOP00000030231.1"/>
    <property type="gene ID" value="ENSGMOG00000028546.1"/>
</dbReference>
<evidence type="ECO:0000313" key="2">
    <source>
        <dbReference type="Ensembl" id="ENSGMOP00000030231.1"/>
    </source>
</evidence>